<name>A0A9P5ISP0_9HELO</name>
<dbReference type="AlphaFoldDB" id="A0A9P5ISP0"/>
<evidence type="ECO:0000313" key="2">
    <source>
        <dbReference type="EMBL" id="KAF7948597.1"/>
    </source>
</evidence>
<dbReference type="GeneID" id="62147597"/>
<feature type="region of interest" description="Disordered" evidence="1">
    <location>
        <begin position="1"/>
        <end position="43"/>
    </location>
</feature>
<dbReference type="EMBL" id="RCSW01000006">
    <property type="protein sequence ID" value="KAF7948597.1"/>
    <property type="molecule type" value="Genomic_DNA"/>
</dbReference>
<evidence type="ECO:0000313" key="3">
    <source>
        <dbReference type="Proteomes" id="UP000710849"/>
    </source>
</evidence>
<sequence>MSFQSFRRSQESLLPLTKSPTPPWHYAEDSRSPRRPRLRSMSTSSIHRLREDIFVDPDFVWAYKVPESSLPMFQAQPQKLGRSAHRKNDVVENSSQGEHRGSERYFAREIRGRSLTPKELNAEVYTQKSVKETTVTSFAPDSHGQATEADQEKQSVDELAKRDKRISDLENENAILRSKLCGLSIKKTSFDEQRTMLRNTITTLGEENESLGRMLNQTTPMTSTSVRFGPGPGSYVQNPAVYSMDPIQAISEMSMIGESSANERSHAEFSEPCQDSYTGPRSNIITAGSPNALTPSSASEVRTKDRSPARKRIYTGLYEADQRRSVSSWQNFVMARSAIMSRLIPTGRIDNAAMFQEISECFLTGRSTNDFHTFFKKGHRDWHCLRTYLSHNLFWSKIDDDTGRCSICTDADEPSTNRCVQVRALGGVVKFRVLDTT</sequence>
<proteinExistence type="predicted"/>
<accession>A0A9P5ISP0</accession>
<dbReference type="Proteomes" id="UP000710849">
    <property type="component" value="Unassembled WGS sequence"/>
</dbReference>
<dbReference type="RefSeq" id="XP_038735129.1">
    <property type="nucleotide sequence ID" value="XM_038874520.1"/>
</dbReference>
<evidence type="ECO:0000256" key="1">
    <source>
        <dbReference type="SAM" id="MobiDB-lite"/>
    </source>
</evidence>
<protein>
    <submittedName>
        <fullName evidence="2">Uncharacterized protein</fullName>
    </submittedName>
</protein>
<feature type="compositionally biased region" description="Basic and acidic residues" evidence="1">
    <location>
        <begin position="97"/>
        <end position="110"/>
    </location>
</feature>
<comment type="caution">
    <text evidence="2">The sequence shown here is derived from an EMBL/GenBank/DDBJ whole genome shotgun (WGS) entry which is preliminary data.</text>
</comment>
<keyword evidence="3" id="KW-1185">Reference proteome</keyword>
<feature type="region of interest" description="Disordered" evidence="1">
    <location>
        <begin position="135"/>
        <end position="157"/>
    </location>
</feature>
<feature type="region of interest" description="Disordered" evidence="1">
    <location>
        <begin position="286"/>
        <end position="306"/>
    </location>
</feature>
<reference evidence="2 3" key="1">
    <citation type="journal article" date="2020" name="Genome Biol. Evol.">
        <title>Comparative genomics of Sclerotiniaceae.</title>
        <authorList>
            <person name="Valero Jimenez C.A."/>
            <person name="Steentjes M."/>
            <person name="Scholten O.E."/>
            <person name="Van Kan J.A.L."/>
        </authorList>
    </citation>
    <scope>NUCLEOTIDE SEQUENCE [LARGE SCALE GENOMIC DNA]</scope>
    <source>
        <strain evidence="2 3">MUCL 94</strain>
    </source>
</reference>
<feature type="region of interest" description="Disordered" evidence="1">
    <location>
        <begin position="79"/>
        <end position="110"/>
    </location>
</feature>
<organism evidence="2 3">
    <name type="scientific">Botrytis byssoidea</name>
    <dbReference type="NCBI Taxonomy" id="139641"/>
    <lineage>
        <taxon>Eukaryota</taxon>
        <taxon>Fungi</taxon>
        <taxon>Dikarya</taxon>
        <taxon>Ascomycota</taxon>
        <taxon>Pezizomycotina</taxon>
        <taxon>Leotiomycetes</taxon>
        <taxon>Helotiales</taxon>
        <taxon>Sclerotiniaceae</taxon>
        <taxon>Botrytis</taxon>
    </lineage>
</organism>
<gene>
    <name evidence="2" type="ORF">EAE97_004008</name>
</gene>
<feature type="compositionally biased region" description="Polar residues" evidence="1">
    <location>
        <begin position="286"/>
        <end position="300"/>
    </location>
</feature>